<dbReference type="SUPFAM" id="SSF54523">
    <property type="entry name" value="Pili subunits"/>
    <property type="match status" value="1"/>
</dbReference>
<evidence type="ECO:0000256" key="7">
    <source>
        <dbReference type="ARBA" id="ARBA00022989"/>
    </source>
</evidence>
<keyword evidence="8" id="KW-0472">Membrane</keyword>
<feature type="domain" description="General secretion pathway GspH" evidence="11">
    <location>
        <begin position="40"/>
        <end position="155"/>
    </location>
</feature>
<dbReference type="STRING" id="565045.NOR51B_2564"/>
<accession>B8KX16</accession>
<dbReference type="Pfam" id="PF07963">
    <property type="entry name" value="N_methyl"/>
    <property type="match status" value="1"/>
</dbReference>
<evidence type="ECO:0000256" key="1">
    <source>
        <dbReference type="ARBA" id="ARBA00004377"/>
    </source>
</evidence>
<evidence type="ECO:0000313" key="12">
    <source>
        <dbReference type="EMBL" id="EED36612.1"/>
    </source>
</evidence>
<dbReference type="Gene3D" id="3.55.40.10">
    <property type="entry name" value="minor pseudopilin epsh domain"/>
    <property type="match status" value="1"/>
</dbReference>
<evidence type="ECO:0000259" key="11">
    <source>
        <dbReference type="Pfam" id="PF12019"/>
    </source>
</evidence>
<keyword evidence="3" id="KW-1003">Cell membrane</keyword>
<dbReference type="GO" id="GO:0015628">
    <property type="term" value="P:protein secretion by the type II secretion system"/>
    <property type="evidence" value="ECO:0007669"/>
    <property type="project" value="InterPro"/>
</dbReference>
<dbReference type="HOGENOM" id="CLU_084761_1_4_6"/>
<dbReference type="EMBL" id="DS999411">
    <property type="protein sequence ID" value="EED36612.1"/>
    <property type="molecule type" value="Genomic_DNA"/>
</dbReference>
<dbReference type="GO" id="GO:0005886">
    <property type="term" value="C:plasma membrane"/>
    <property type="evidence" value="ECO:0007669"/>
    <property type="project" value="UniProtKB-SubCell"/>
</dbReference>
<dbReference type="InterPro" id="IPR012902">
    <property type="entry name" value="N_methyl_site"/>
</dbReference>
<proteinExistence type="inferred from homology"/>
<evidence type="ECO:0000313" key="13">
    <source>
        <dbReference type="Proteomes" id="UP000004699"/>
    </source>
</evidence>
<dbReference type="Proteomes" id="UP000004699">
    <property type="component" value="Unassembled WGS sequence"/>
</dbReference>
<organism evidence="12 13">
    <name type="scientific">Luminiphilus syltensis NOR5-1B</name>
    <dbReference type="NCBI Taxonomy" id="565045"/>
    <lineage>
        <taxon>Bacteria</taxon>
        <taxon>Pseudomonadati</taxon>
        <taxon>Pseudomonadota</taxon>
        <taxon>Gammaproteobacteria</taxon>
        <taxon>Cellvibrionales</taxon>
        <taxon>Halieaceae</taxon>
        <taxon>Luminiphilus</taxon>
    </lineage>
</organism>
<evidence type="ECO:0000256" key="6">
    <source>
        <dbReference type="ARBA" id="ARBA00022692"/>
    </source>
</evidence>
<evidence type="ECO:0000256" key="3">
    <source>
        <dbReference type="ARBA" id="ARBA00022475"/>
    </source>
</evidence>
<keyword evidence="4" id="KW-0488">Methylation</keyword>
<dbReference type="eggNOG" id="COG4970">
    <property type="taxonomic scope" value="Bacteria"/>
</dbReference>
<evidence type="ECO:0000256" key="5">
    <source>
        <dbReference type="ARBA" id="ARBA00022519"/>
    </source>
</evidence>
<dbReference type="InterPro" id="IPR022346">
    <property type="entry name" value="T2SS_GspH"/>
</dbReference>
<dbReference type="RefSeq" id="WP_009021355.1">
    <property type="nucleotide sequence ID" value="NZ_DS999411.1"/>
</dbReference>
<protein>
    <recommendedName>
        <fullName evidence="2">Type II secretion system protein H</fullName>
    </recommendedName>
    <alternativeName>
        <fullName evidence="10">General secretion pathway protein H</fullName>
    </alternativeName>
</protein>
<comment type="subcellular location">
    <subcellularLocation>
        <location evidence="1">Cell inner membrane</location>
        <topology evidence="1">Single-pass membrane protein</topology>
    </subcellularLocation>
</comment>
<dbReference type="PROSITE" id="PS00409">
    <property type="entry name" value="PROKAR_NTER_METHYL"/>
    <property type="match status" value="1"/>
</dbReference>
<evidence type="ECO:0000256" key="10">
    <source>
        <dbReference type="ARBA" id="ARBA00030775"/>
    </source>
</evidence>
<dbReference type="NCBIfam" id="TIGR02532">
    <property type="entry name" value="IV_pilin_GFxxxE"/>
    <property type="match status" value="1"/>
</dbReference>
<dbReference type="Pfam" id="PF12019">
    <property type="entry name" value="GspH"/>
    <property type="match status" value="1"/>
</dbReference>
<name>B8KX16_9GAMM</name>
<gene>
    <name evidence="12" type="ORF">NOR51B_2564</name>
</gene>
<comment type="similarity">
    <text evidence="9">Belongs to the GSP H family.</text>
</comment>
<dbReference type="GO" id="GO:0015627">
    <property type="term" value="C:type II protein secretion system complex"/>
    <property type="evidence" value="ECO:0007669"/>
    <property type="project" value="InterPro"/>
</dbReference>
<evidence type="ECO:0000256" key="9">
    <source>
        <dbReference type="ARBA" id="ARBA00025772"/>
    </source>
</evidence>
<keyword evidence="13" id="KW-1185">Reference proteome</keyword>
<dbReference type="AlphaFoldDB" id="B8KX16"/>
<keyword evidence="5" id="KW-0997">Cell inner membrane</keyword>
<reference evidence="13" key="1">
    <citation type="journal article" date="2013" name="BMC Microbiol.">
        <title>Taxonomy and evolution of bacteriochlorophyll a-containing members of the OM60/NOR5 clade of marine gammaproteobacteria: description of Luminiphilus syltensis gen. nov., sp. nov., reclassification of Haliea rubra as Pseudohaliea rubra gen. nov., comb. nov., and emendation of Chromatocurvus halotolerans.</title>
        <authorList>
            <person name="Spring S."/>
            <person name="Riedel T."/>
            <person name="Sproer C."/>
            <person name="Yan S."/>
            <person name="Harder J."/>
            <person name="Fuchs B.M."/>
        </authorList>
    </citation>
    <scope>NUCLEOTIDE SEQUENCE [LARGE SCALE GENOMIC DNA]</scope>
    <source>
        <strain evidence="13">NOR51-B</strain>
    </source>
</reference>
<keyword evidence="6" id="KW-0812">Transmembrane</keyword>
<dbReference type="OrthoDB" id="5737613at2"/>
<evidence type="ECO:0000256" key="2">
    <source>
        <dbReference type="ARBA" id="ARBA00021549"/>
    </source>
</evidence>
<keyword evidence="7" id="KW-1133">Transmembrane helix</keyword>
<sequence>MRGFTLLELLITLTLVLVLMAVAIPSFSHQLEVLSVRSETARLLSAVMLARQSAMGRSQDAVLCPLDQDSNQGFVCGGDYSRGFGVFLESESGLTPLKLYPGNRRRLLIMNRQGSERIGTAFRWNTRGLGSRNGTLSVCGPSGNVNRAVVLNRVGRPRVTDQWGTCPK</sequence>
<evidence type="ECO:0000256" key="4">
    <source>
        <dbReference type="ARBA" id="ARBA00022481"/>
    </source>
</evidence>
<dbReference type="InterPro" id="IPR045584">
    <property type="entry name" value="Pilin-like"/>
</dbReference>
<evidence type="ECO:0000256" key="8">
    <source>
        <dbReference type="ARBA" id="ARBA00023136"/>
    </source>
</evidence>